<comment type="caution">
    <text evidence="1">The sequence shown here is derived from an EMBL/GenBank/DDBJ whole genome shotgun (WGS) entry which is preliminary data.</text>
</comment>
<organism evidence="1 2">
    <name type="scientific">Reyranella humidisoli</name>
    <dbReference type="NCBI Taxonomy" id="2849149"/>
    <lineage>
        <taxon>Bacteria</taxon>
        <taxon>Pseudomonadati</taxon>
        <taxon>Pseudomonadota</taxon>
        <taxon>Alphaproteobacteria</taxon>
        <taxon>Hyphomicrobiales</taxon>
        <taxon>Reyranellaceae</taxon>
        <taxon>Reyranella</taxon>
    </lineage>
</organism>
<dbReference type="RefSeq" id="WP_216956599.1">
    <property type="nucleotide sequence ID" value="NZ_JAHOPB010000001.1"/>
</dbReference>
<dbReference type="PANTHER" id="PTHR38340:SF1">
    <property type="entry name" value="S-LAYER PROTEIN"/>
    <property type="match status" value="1"/>
</dbReference>
<dbReference type="InterPro" id="IPR050557">
    <property type="entry name" value="RTX_toxin/Mannuronan_C5-epim"/>
</dbReference>
<dbReference type="Proteomes" id="UP000727907">
    <property type="component" value="Unassembled WGS sequence"/>
</dbReference>
<dbReference type="EMBL" id="JAHOPB010000001">
    <property type="protein sequence ID" value="MBU8872489.1"/>
    <property type="molecule type" value="Genomic_DNA"/>
</dbReference>
<dbReference type="PROSITE" id="PS00330">
    <property type="entry name" value="HEMOLYSIN_CALCIUM"/>
    <property type="match status" value="3"/>
</dbReference>
<sequence>MIKTGTIGDDRLKSFTDIDTLIGGLGNDIYFVDQAEDEVVEAPGGGTDTVYASASYQLGAGEEIEYLRAFAAIGLELTGNEFDNEIIGGVGNDTLEGEGGNDTLKGGAGPDTMIGGSGDDIYYVDDTGDLVVEAAGGGSDVLYSSVNFTLAAGQEIETLWVYGSTGRTLGGNDLDNQLFGSVGDDELRGGTGNDQLNGRDGDDTITTNGASAIIYGGNGNDTIRLDGSSTSTGRVNGGDGNDTVSSADLGQFELSHVETLDTYYGFVSGSVAQFASFVAYTADQAAPDTRISISLRDAGGTLDFTAGVSGQNSVEIRDAGLTSRISITGSVNDDVLFGSGFNDTLRGGDGDDVLLAGSGRDTLQGGDGADRLNGGANTDQLAGGAGNDTFVFDSPHGGNTNRDVIADFVSGADTIEINQTDYFTGLSLGELDPAQFAIGAATGAGPQIVYRPTTGALFFDINGAAAGGASQFATLTGAPVLVASDFLIV</sequence>
<protein>
    <submittedName>
        <fullName evidence="1">Calcium-binding protein</fullName>
    </submittedName>
</protein>
<keyword evidence="2" id="KW-1185">Reference proteome</keyword>
<evidence type="ECO:0000313" key="2">
    <source>
        <dbReference type="Proteomes" id="UP000727907"/>
    </source>
</evidence>
<dbReference type="InterPro" id="IPR001343">
    <property type="entry name" value="Hemolysn_Ca-bd"/>
</dbReference>
<gene>
    <name evidence="1" type="ORF">KQ910_01885</name>
</gene>
<dbReference type="InterPro" id="IPR018511">
    <property type="entry name" value="Hemolysin-typ_Ca-bd_CS"/>
</dbReference>
<proteinExistence type="predicted"/>
<dbReference type="PANTHER" id="PTHR38340">
    <property type="entry name" value="S-LAYER PROTEIN"/>
    <property type="match status" value="1"/>
</dbReference>
<evidence type="ECO:0000313" key="1">
    <source>
        <dbReference type="EMBL" id="MBU8872489.1"/>
    </source>
</evidence>
<reference evidence="1 2" key="1">
    <citation type="submission" date="2021-06" db="EMBL/GenBank/DDBJ databases">
        <authorList>
            <person name="Lee D.H."/>
        </authorList>
    </citation>
    <scope>NUCLEOTIDE SEQUENCE [LARGE SCALE GENOMIC DNA]</scope>
    <source>
        <strain evidence="1 2">MMS21-HV4-11</strain>
    </source>
</reference>
<accession>A0ABS6ID09</accession>
<dbReference type="Pfam" id="PF00353">
    <property type="entry name" value="HemolysinCabind"/>
    <property type="match status" value="6"/>
</dbReference>
<name>A0ABS6ID09_9HYPH</name>